<evidence type="ECO:0000256" key="1">
    <source>
        <dbReference type="ARBA" id="ARBA00008295"/>
    </source>
</evidence>
<dbReference type="Gene3D" id="1.20.140.150">
    <property type="match status" value="1"/>
</dbReference>
<evidence type="ECO:0000256" key="4">
    <source>
        <dbReference type="ARBA" id="ARBA00022692"/>
    </source>
</evidence>
<feature type="transmembrane region" description="Helical" evidence="8">
    <location>
        <begin position="79"/>
        <end position="100"/>
    </location>
</feature>
<gene>
    <name evidence="9" type="primary">Cldn1-003</name>
</gene>
<dbReference type="GO" id="GO:0005886">
    <property type="term" value="C:plasma membrane"/>
    <property type="evidence" value="ECO:0007669"/>
    <property type="project" value="UniProtKB-SubCell"/>
</dbReference>
<dbReference type="EMBL" id="LR783996">
    <property type="protein sequence ID" value="CAB3231605.1"/>
    <property type="molecule type" value="mRNA"/>
</dbReference>
<organism evidence="9">
    <name type="scientific">Phallusia mammillata</name>
    <dbReference type="NCBI Taxonomy" id="59560"/>
    <lineage>
        <taxon>Eukaryota</taxon>
        <taxon>Metazoa</taxon>
        <taxon>Chordata</taxon>
        <taxon>Tunicata</taxon>
        <taxon>Ascidiacea</taxon>
        <taxon>Phlebobranchia</taxon>
        <taxon>Ascidiidae</taxon>
        <taxon>Phallusia</taxon>
    </lineage>
</organism>
<comment type="subcellular location">
    <subcellularLocation>
        <location evidence="8">Cell junction</location>
        <location evidence="8">Tight junction</location>
    </subcellularLocation>
    <subcellularLocation>
        <location evidence="8">Cell membrane</location>
        <topology evidence="8">Multi-pass membrane protein</topology>
    </subcellularLocation>
</comment>
<dbReference type="InterPro" id="IPR017974">
    <property type="entry name" value="Claudin_CS"/>
</dbReference>
<accession>A0A6F9DA42</accession>
<name>A0A6F9DA42_9ASCI</name>
<keyword evidence="7 8" id="KW-0472">Membrane</keyword>
<keyword evidence="4 8" id="KW-0812">Transmembrane</keyword>
<evidence type="ECO:0000256" key="8">
    <source>
        <dbReference type="RuleBase" id="RU060637"/>
    </source>
</evidence>
<comment type="function">
    <text evidence="8">Claudins function as major constituents of the tight junction complexes that regulate the permeability of epithelia.</text>
</comment>
<comment type="similarity">
    <text evidence="1 8">Belongs to the claudin family.</text>
</comment>
<proteinExistence type="evidence at transcript level"/>
<dbReference type="Pfam" id="PF00822">
    <property type="entry name" value="PMP22_Claudin"/>
    <property type="match status" value="1"/>
</dbReference>
<feature type="transmembrane region" description="Helical" evidence="8">
    <location>
        <begin position="12"/>
        <end position="30"/>
    </location>
</feature>
<feature type="transmembrane region" description="Helical" evidence="8">
    <location>
        <begin position="120"/>
        <end position="141"/>
    </location>
</feature>
<evidence type="ECO:0000256" key="7">
    <source>
        <dbReference type="ARBA" id="ARBA00023136"/>
    </source>
</evidence>
<evidence type="ECO:0000313" key="9">
    <source>
        <dbReference type="EMBL" id="CAB3231605.1"/>
    </source>
</evidence>
<keyword evidence="3 8" id="KW-1003">Cell membrane</keyword>
<dbReference type="PROSITE" id="PS01346">
    <property type="entry name" value="CLAUDIN"/>
    <property type="match status" value="1"/>
</dbReference>
<keyword evidence="5 8" id="KW-0965">Cell junction</keyword>
<dbReference type="AlphaFoldDB" id="A0A6F9DA42"/>
<protein>
    <recommendedName>
        <fullName evidence="8">Claudin</fullName>
    </recommendedName>
</protein>
<evidence type="ECO:0000256" key="5">
    <source>
        <dbReference type="ARBA" id="ARBA00022949"/>
    </source>
</evidence>
<dbReference type="InterPro" id="IPR006187">
    <property type="entry name" value="Claudin"/>
</dbReference>
<dbReference type="PRINTS" id="PR01077">
    <property type="entry name" value="CLAUDIN"/>
</dbReference>
<dbReference type="InterPro" id="IPR004031">
    <property type="entry name" value="PMP22/EMP/MP20/Claudin"/>
</dbReference>
<reference evidence="9" key="1">
    <citation type="submission" date="2020-04" db="EMBL/GenBank/DDBJ databases">
        <authorList>
            <person name="Neveu A P."/>
        </authorList>
    </citation>
    <scope>NUCLEOTIDE SEQUENCE</scope>
    <source>
        <tissue evidence="9">Whole embryo</tissue>
    </source>
</reference>
<evidence type="ECO:0000256" key="3">
    <source>
        <dbReference type="ARBA" id="ARBA00022475"/>
    </source>
</evidence>
<evidence type="ECO:0000256" key="2">
    <source>
        <dbReference type="ARBA" id="ARBA00022427"/>
    </source>
</evidence>
<keyword evidence="6 8" id="KW-1133">Transmembrane helix</keyword>
<keyword evidence="2 8" id="KW-0796">Tight junction</keyword>
<dbReference type="GO" id="GO:0005198">
    <property type="term" value="F:structural molecule activity"/>
    <property type="evidence" value="ECO:0007669"/>
    <property type="project" value="InterPro"/>
</dbReference>
<feature type="transmembrane region" description="Helical" evidence="8">
    <location>
        <begin position="172"/>
        <end position="194"/>
    </location>
</feature>
<sequence length="220" mass="23914">MASSGAEVATIIFMVIGTILSIACVAIPYWKKNDPEDTIRDSIVRHEGLWIKCQSFQTGNWDCDDFNRFFLGLPSELQAARGFGITSIVFGMFGIACMIVGMESIPCGSDDKHTKKRIRLVGGCLGFLSGILLVAAVSWYANDVRIQHEFATQQRLVGNTSVNRYIFGEGLFIGWVGGAFLVIAGLLGICTGCGGESYEDGPRSYVYRPPKSAGTGQEYV</sequence>
<evidence type="ECO:0000256" key="6">
    <source>
        <dbReference type="ARBA" id="ARBA00022989"/>
    </source>
</evidence>
<dbReference type="GO" id="GO:0005923">
    <property type="term" value="C:bicellular tight junction"/>
    <property type="evidence" value="ECO:0007669"/>
    <property type="project" value="UniProtKB-SubCell"/>
</dbReference>
<dbReference type="PANTHER" id="PTHR12002">
    <property type="entry name" value="CLAUDIN"/>
    <property type="match status" value="1"/>
</dbReference>